<evidence type="ECO:0000313" key="3">
    <source>
        <dbReference type="Proteomes" id="UP000242146"/>
    </source>
</evidence>
<protein>
    <submittedName>
        <fullName evidence="2">Putative vacuolar-protein sorting and endocytosis factor</fullName>
    </submittedName>
</protein>
<evidence type="ECO:0000256" key="1">
    <source>
        <dbReference type="SAM" id="MobiDB-lite"/>
    </source>
</evidence>
<dbReference type="OrthoDB" id="10266568at2759"/>
<dbReference type="Proteomes" id="UP000242146">
    <property type="component" value="Unassembled WGS sequence"/>
</dbReference>
<dbReference type="PANTHER" id="PTHR10476">
    <property type="entry name" value="CHARGED MULTIVESICULAR BODY PROTEIN"/>
    <property type="match status" value="1"/>
</dbReference>
<gene>
    <name evidence="2" type="ORF">DM01DRAFT_1338662</name>
</gene>
<reference evidence="2 3" key="1">
    <citation type="submission" date="2016-07" db="EMBL/GenBank/DDBJ databases">
        <title>Pervasive Adenine N6-methylation of Active Genes in Fungi.</title>
        <authorList>
            <consortium name="DOE Joint Genome Institute"/>
            <person name="Mondo S.J."/>
            <person name="Dannebaum R.O."/>
            <person name="Kuo R.C."/>
            <person name="Labutti K."/>
            <person name="Haridas S."/>
            <person name="Kuo A."/>
            <person name="Salamov A."/>
            <person name="Ahrendt S.R."/>
            <person name="Lipzen A."/>
            <person name="Sullivan W."/>
            <person name="Andreopoulos W.B."/>
            <person name="Clum A."/>
            <person name="Lindquist E."/>
            <person name="Daum C."/>
            <person name="Ramamoorthy G.K."/>
            <person name="Gryganskyi A."/>
            <person name="Culley D."/>
            <person name="Magnuson J.K."/>
            <person name="James T.Y."/>
            <person name="O'Malley M.A."/>
            <person name="Stajich J.E."/>
            <person name="Spatafora J.W."/>
            <person name="Visel A."/>
            <person name="Grigoriev I.V."/>
        </authorList>
    </citation>
    <scope>NUCLEOTIDE SEQUENCE [LARGE SCALE GENOMIC DNA]</scope>
    <source>
        <strain evidence="2 3">NRRL 3301</strain>
    </source>
</reference>
<dbReference type="InterPro" id="IPR005024">
    <property type="entry name" value="Snf7_fam"/>
</dbReference>
<proteinExistence type="predicted"/>
<dbReference type="Gene3D" id="6.10.140.1230">
    <property type="match status" value="1"/>
</dbReference>
<dbReference type="AlphaFoldDB" id="A0A1X2G9P3"/>
<organism evidence="2 3">
    <name type="scientific">Hesseltinella vesiculosa</name>
    <dbReference type="NCBI Taxonomy" id="101127"/>
    <lineage>
        <taxon>Eukaryota</taxon>
        <taxon>Fungi</taxon>
        <taxon>Fungi incertae sedis</taxon>
        <taxon>Mucoromycota</taxon>
        <taxon>Mucoromycotina</taxon>
        <taxon>Mucoromycetes</taxon>
        <taxon>Mucorales</taxon>
        <taxon>Cunninghamellaceae</taxon>
        <taxon>Hesseltinella</taxon>
    </lineage>
</organism>
<feature type="region of interest" description="Disordered" evidence="1">
    <location>
        <begin position="173"/>
        <end position="201"/>
    </location>
</feature>
<dbReference type="STRING" id="101127.A0A1X2G9P3"/>
<evidence type="ECO:0000313" key="2">
    <source>
        <dbReference type="EMBL" id="ORX48605.1"/>
    </source>
</evidence>
<dbReference type="GO" id="GO:0007034">
    <property type="term" value="P:vacuolar transport"/>
    <property type="evidence" value="ECO:0007669"/>
    <property type="project" value="InterPro"/>
</dbReference>
<keyword evidence="3" id="KW-1185">Reference proteome</keyword>
<comment type="caution">
    <text evidence="2">The sequence shown here is derived from an EMBL/GenBank/DDBJ whole genome shotgun (WGS) entry which is preliminary data.</text>
</comment>
<name>A0A1X2G9P3_9FUNG</name>
<dbReference type="EMBL" id="MCGT01000029">
    <property type="protein sequence ID" value="ORX48605.1"/>
    <property type="molecule type" value="Genomic_DNA"/>
</dbReference>
<dbReference type="Pfam" id="PF03357">
    <property type="entry name" value="Snf7"/>
    <property type="match status" value="1"/>
</dbReference>
<sequence length="201" mass="22420">MGGLENQLFQLKFTAKQLQKQSKRCQKEEAQEKLKVKKAIEQGNNDFARIYAQTAIRKKNEALNLLQLSSRVDAAATRVQSAITLKAVSSTMASVVKNMDKSLANMDLEKIGLAMDRFETQVESLDAQEQTIMSVDTPSNEQVDALINQMMLEPQKEQANGLFAELDQLGIPSSLPTKAPKQQAPINRDSSLEQRIQALRE</sequence>
<accession>A0A1X2G9P3</accession>